<dbReference type="Gene3D" id="3.10.620.30">
    <property type="match status" value="1"/>
</dbReference>
<dbReference type="Proteomes" id="UP000237752">
    <property type="component" value="Unassembled WGS sequence"/>
</dbReference>
<accession>A0A2T0ZY50</accession>
<dbReference type="RefSeq" id="WP_106349371.1">
    <property type="nucleotide sequence ID" value="NZ_PVUE01000010.1"/>
</dbReference>
<dbReference type="GO" id="GO:0006508">
    <property type="term" value="P:proteolysis"/>
    <property type="evidence" value="ECO:0007669"/>
    <property type="project" value="UniProtKB-KW"/>
</dbReference>
<dbReference type="OrthoDB" id="9804023at2"/>
<dbReference type="AlphaFoldDB" id="A0A2T0ZY50"/>
<sequence length="281" mass="30989">MRRLRITHTTGFNYDGEVSASYNEARMLPLDTRKQLLLHSTLDITPVSSRDAYVDYWGTRVTTFESLRPHDSLNLSARSLVELQSREHVPGDVSWDALDGIGDRSKMLSDQLFATEHTSPPAELAALAKEVADRSDTPAEAARTICDTIGDRLEYVPGSTNVTDTASVVWDKQKGVCQDIAHVTLGALRSIGIPARYVSGYLQPSKDPEIGEEMSAQSHAWIEWYCGTWTGYDPTNSLEIADSHVIVGYGRDYHDVAPLRGLYAGSARATLFVNVAITREA</sequence>
<dbReference type="SUPFAM" id="SSF54001">
    <property type="entry name" value="Cysteine proteinases"/>
    <property type="match status" value="1"/>
</dbReference>
<proteinExistence type="predicted"/>
<dbReference type="PANTHER" id="PTHR33490">
    <property type="entry name" value="BLR5614 PROTEIN-RELATED"/>
    <property type="match status" value="1"/>
</dbReference>
<dbReference type="Pfam" id="PF01841">
    <property type="entry name" value="Transglut_core"/>
    <property type="match status" value="1"/>
</dbReference>
<keyword evidence="2" id="KW-0378">Hydrolase</keyword>
<protein>
    <submittedName>
        <fullName evidence="2">Transglutaminase-like putative cysteine protease</fullName>
    </submittedName>
</protein>
<dbReference type="GO" id="GO:0008233">
    <property type="term" value="F:peptidase activity"/>
    <property type="evidence" value="ECO:0007669"/>
    <property type="project" value="UniProtKB-KW"/>
</dbReference>
<name>A0A2T0ZY50_9ACTN</name>
<dbReference type="InterPro" id="IPR038765">
    <property type="entry name" value="Papain-like_cys_pep_sf"/>
</dbReference>
<dbReference type="EMBL" id="PVUE01000010">
    <property type="protein sequence ID" value="PRZ41281.1"/>
    <property type="molecule type" value="Genomic_DNA"/>
</dbReference>
<dbReference type="InterPro" id="IPR013589">
    <property type="entry name" value="Bac_transglu_N"/>
</dbReference>
<dbReference type="Pfam" id="PF08379">
    <property type="entry name" value="Bact_transglu_N"/>
    <property type="match status" value="1"/>
</dbReference>
<organism evidence="2 3">
    <name type="scientific">Antricoccus suffuscus</name>
    <dbReference type="NCBI Taxonomy" id="1629062"/>
    <lineage>
        <taxon>Bacteria</taxon>
        <taxon>Bacillati</taxon>
        <taxon>Actinomycetota</taxon>
        <taxon>Actinomycetes</taxon>
        <taxon>Geodermatophilales</taxon>
        <taxon>Antricoccaceae</taxon>
        <taxon>Antricoccus</taxon>
    </lineage>
</organism>
<gene>
    <name evidence="2" type="ORF">CLV47_1106</name>
</gene>
<comment type="caution">
    <text evidence="2">The sequence shown here is derived from an EMBL/GenBank/DDBJ whole genome shotgun (WGS) entry which is preliminary data.</text>
</comment>
<feature type="domain" description="Transglutaminase-like" evidence="1">
    <location>
        <begin position="169"/>
        <end position="236"/>
    </location>
</feature>
<keyword evidence="3" id="KW-1185">Reference proteome</keyword>
<evidence type="ECO:0000313" key="3">
    <source>
        <dbReference type="Proteomes" id="UP000237752"/>
    </source>
</evidence>
<keyword evidence="2" id="KW-0645">Protease</keyword>
<reference evidence="2 3" key="1">
    <citation type="submission" date="2018-03" db="EMBL/GenBank/DDBJ databases">
        <title>Genomic Encyclopedia of Archaeal and Bacterial Type Strains, Phase II (KMG-II): from individual species to whole genera.</title>
        <authorList>
            <person name="Goeker M."/>
        </authorList>
    </citation>
    <scope>NUCLEOTIDE SEQUENCE [LARGE SCALE GENOMIC DNA]</scope>
    <source>
        <strain evidence="2 3">DSM 100065</strain>
    </source>
</reference>
<evidence type="ECO:0000259" key="1">
    <source>
        <dbReference type="SMART" id="SM00460"/>
    </source>
</evidence>
<dbReference type="PANTHER" id="PTHR33490:SF6">
    <property type="entry name" value="SLL1049 PROTEIN"/>
    <property type="match status" value="1"/>
</dbReference>
<dbReference type="SMART" id="SM00460">
    <property type="entry name" value="TGc"/>
    <property type="match status" value="1"/>
</dbReference>
<evidence type="ECO:0000313" key="2">
    <source>
        <dbReference type="EMBL" id="PRZ41281.1"/>
    </source>
</evidence>
<dbReference type="InterPro" id="IPR002931">
    <property type="entry name" value="Transglutaminase-like"/>
</dbReference>